<proteinExistence type="predicted"/>
<protein>
    <submittedName>
        <fullName evidence="1">Uncharacterized protein</fullName>
    </submittedName>
</protein>
<accession>A0ABS4J632</accession>
<gene>
    <name evidence="1" type="ORF">J2Z66_006892</name>
</gene>
<dbReference type="Proteomes" id="UP001519287">
    <property type="component" value="Unassembled WGS sequence"/>
</dbReference>
<organism evidence="1 2">
    <name type="scientific">Paenibacillus eucommiae</name>
    <dbReference type="NCBI Taxonomy" id="1355755"/>
    <lineage>
        <taxon>Bacteria</taxon>
        <taxon>Bacillati</taxon>
        <taxon>Bacillota</taxon>
        <taxon>Bacilli</taxon>
        <taxon>Bacillales</taxon>
        <taxon>Paenibacillaceae</taxon>
        <taxon>Paenibacillus</taxon>
    </lineage>
</organism>
<dbReference type="RefSeq" id="WP_209977061.1">
    <property type="nucleotide sequence ID" value="NZ_JAGGLB010000032.1"/>
</dbReference>
<name>A0ABS4J632_9BACL</name>
<reference evidence="1 2" key="1">
    <citation type="submission" date="2021-03" db="EMBL/GenBank/DDBJ databases">
        <title>Genomic Encyclopedia of Type Strains, Phase IV (KMG-IV): sequencing the most valuable type-strain genomes for metagenomic binning, comparative biology and taxonomic classification.</title>
        <authorList>
            <person name="Goeker M."/>
        </authorList>
    </citation>
    <scope>NUCLEOTIDE SEQUENCE [LARGE SCALE GENOMIC DNA]</scope>
    <source>
        <strain evidence="1 2">DSM 26048</strain>
    </source>
</reference>
<evidence type="ECO:0000313" key="2">
    <source>
        <dbReference type="Proteomes" id="UP001519287"/>
    </source>
</evidence>
<comment type="caution">
    <text evidence="1">The sequence shown here is derived from an EMBL/GenBank/DDBJ whole genome shotgun (WGS) entry which is preliminary data.</text>
</comment>
<evidence type="ECO:0000313" key="1">
    <source>
        <dbReference type="EMBL" id="MBP1995250.1"/>
    </source>
</evidence>
<sequence length="97" mass="11113">MGEYRRFIQNQFDKVKSTASDLISSRSEEKELVELEPHTFNELSEIADQQGISVQVLVNRIIDDHMVTASVQSVPITVDQKEENPLLYLDAICKFED</sequence>
<keyword evidence="2" id="KW-1185">Reference proteome</keyword>
<dbReference type="EMBL" id="JAGGLB010000032">
    <property type="protein sequence ID" value="MBP1995250.1"/>
    <property type="molecule type" value="Genomic_DNA"/>
</dbReference>